<dbReference type="Gene3D" id="3.30.710.10">
    <property type="entry name" value="Potassium Channel Kv1.1, Chain A"/>
    <property type="match status" value="1"/>
</dbReference>
<reference evidence="2 3" key="1">
    <citation type="submission" date="2014-10" db="EMBL/GenBank/DDBJ databases">
        <title>Pan-genome analysis of Brazilian lineage A amoebal mimiviruses.</title>
        <authorList>
            <person name="Assis F.L."/>
            <person name="Abrahao J.S."/>
            <person name="Kroon E.G."/>
            <person name="Dornas F.P."/>
            <person name="Andrade K.R."/>
            <person name="Borato P.V.M."/>
            <person name="Pilotto M.R."/>
            <person name="Benamar S."/>
            <person name="LaScola B."/>
            <person name="Colson P."/>
        </authorList>
    </citation>
    <scope>NUCLEOTIDE SEQUENCE [LARGE SCALE GENOMIC DNA]</scope>
    <source>
        <strain evidence="2 3">Kroon</strain>
    </source>
</reference>
<accession>A0A0G2YC24</accession>
<organism evidence="2 3">
    <name type="scientific">Acanthamoeba polyphaga mimivirus Kroon</name>
    <dbReference type="NCBI Taxonomy" id="3069720"/>
    <lineage>
        <taxon>Viruses</taxon>
        <taxon>Varidnaviria</taxon>
        <taxon>Bamfordvirae</taxon>
        <taxon>Nucleocytoviricota</taxon>
        <taxon>Megaviricetes</taxon>
        <taxon>Imitervirales</taxon>
        <taxon>Mimiviridae</taxon>
        <taxon>Megamimivirinae</taxon>
        <taxon>Mimivirus</taxon>
        <taxon>Mimivirus lagoaense</taxon>
    </lineage>
</organism>
<proteinExistence type="predicted"/>
<sequence length="434" mass="50313">MSREITIQTNNATICTTYSTISSIKLFSDNIEPETNTIYLNIDGLIVDGILNNIRQGLNAFTNYENYDFTMCTNDNCVLINVGGRKFYLPRSLLLDFNFFSEILSKTEFNNSQNIIDRSPYIFDKIIDLIDSNDIFTTKYFSQDILSDLHFYRYKKIIGKLFIDNDFSYFKINGNIYDGTIGCNYDVDRYQIDLEDNDFENYNIFTNSSISKDTTHCVLWFDRYIQKLDIESITKKIRLNDTPLSEYYSHSLEKFDPNYECSDSIDPYYVTTDSNGYTVIYFLFPNVIHPLIYIPKNIGAISHKLVHKESHQSSLIKESYTTNFPKTSIVEISLNDVLKVVEKNSCTKILLTSELQIFSKGVNYTYVEIVNSDKIVCRSTLSKYQDSYTIDLLNQSNNCIIYGISSHDNSKLVLYSDKEIEHNIVLKLGFHIKN</sequence>
<dbReference type="Proteomes" id="UP000240461">
    <property type="component" value="Segment"/>
</dbReference>
<evidence type="ECO:0000259" key="1">
    <source>
        <dbReference type="Pfam" id="PF02214"/>
    </source>
</evidence>
<dbReference type="SUPFAM" id="SSF54695">
    <property type="entry name" value="POZ domain"/>
    <property type="match status" value="1"/>
</dbReference>
<dbReference type="InterPro" id="IPR011333">
    <property type="entry name" value="SKP1/BTB/POZ_sf"/>
</dbReference>
<keyword evidence="3" id="KW-1185">Reference proteome</keyword>
<dbReference type="GO" id="GO:0051260">
    <property type="term" value="P:protein homooligomerization"/>
    <property type="evidence" value="ECO:0007669"/>
    <property type="project" value="InterPro"/>
</dbReference>
<evidence type="ECO:0000313" key="3">
    <source>
        <dbReference type="Proteomes" id="UP000240461"/>
    </source>
</evidence>
<dbReference type="KEGG" id="vg:80514389"/>
<dbReference type="EMBL" id="KM982402">
    <property type="protein sequence ID" value="AKI80591.1"/>
    <property type="molecule type" value="Genomic_DNA"/>
</dbReference>
<evidence type="ECO:0000313" key="2">
    <source>
        <dbReference type="EMBL" id="AKI80591.1"/>
    </source>
</evidence>
<protein>
    <recommendedName>
        <fullName evidence="1">Potassium channel tetramerisation-type BTB domain-containing protein</fullName>
    </recommendedName>
</protein>
<dbReference type="InterPro" id="IPR003131">
    <property type="entry name" value="T1-type_BTB"/>
</dbReference>
<name>A0A0G2YC24_9VIRU</name>
<feature type="domain" description="Potassium channel tetramerisation-type BTB" evidence="1">
    <location>
        <begin position="78"/>
        <end position="156"/>
    </location>
</feature>
<dbReference type="Pfam" id="PF02214">
    <property type="entry name" value="BTB_2"/>
    <property type="match status" value="1"/>
</dbReference>